<keyword evidence="1" id="KW-0472">Membrane</keyword>
<evidence type="ECO:0000313" key="2">
    <source>
        <dbReference type="EMBL" id="RQW62252.1"/>
    </source>
</evidence>
<proteinExistence type="predicted"/>
<organism evidence="2 3">
    <name type="scientific">Vibrio viridaestus</name>
    <dbReference type="NCBI Taxonomy" id="2487322"/>
    <lineage>
        <taxon>Bacteria</taxon>
        <taxon>Pseudomonadati</taxon>
        <taxon>Pseudomonadota</taxon>
        <taxon>Gammaproteobacteria</taxon>
        <taxon>Vibrionales</taxon>
        <taxon>Vibrionaceae</taxon>
        <taxon>Vibrio</taxon>
    </lineage>
</organism>
<protein>
    <submittedName>
        <fullName evidence="2">Uncharacterized protein</fullName>
    </submittedName>
</protein>
<comment type="caution">
    <text evidence="2">The sequence shown here is derived from an EMBL/GenBank/DDBJ whole genome shotgun (WGS) entry which is preliminary data.</text>
</comment>
<dbReference type="EMBL" id="RJVQ01000007">
    <property type="protein sequence ID" value="RQW62252.1"/>
    <property type="molecule type" value="Genomic_DNA"/>
</dbReference>
<accession>A0A3N9TZ65</accession>
<dbReference type="AlphaFoldDB" id="A0A3N9TZ65"/>
<keyword evidence="1" id="KW-0812">Transmembrane</keyword>
<keyword evidence="3" id="KW-1185">Reference proteome</keyword>
<sequence length="210" mass="23857">MRLKLVDPDPVTVVVTALGAISSIVTLLSYYENRVEKRQLKEKEKRVLQTHIVEHTSIIESSVSIIHGSIFKLRVFINIAQRQKGLVVNSPTRKVQFTFGAISLFLSEKQFEEFKQNHLVVCKESSKVIESVYSLTKVLYEYGVDFPQALTEKLSQLKELANKVAFEQMEFAQGIDAYEALIELTKDVSRQLKVSLTSKPHRSPPMTPSM</sequence>
<dbReference type="Proteomes" id="UP000281112">
    <property type="component" value="Unassembled WGS sequence"/>
</dbReference>
<keyword evidence="1" id="KW-1133">Transmembrane helix</keyword>
<evidence type="ECO:0000256" key="1">
    <source>
        <dbReference type="SAM" id="Phobius"/>
    </source>
</evidence>
<evidence type="ECO:0000313" key="3">
    <source>
        <dbReference type="Proteomes" id="UP000281112"/>
    </source>
</evidence>
<feature type="transmembrane region" description="Helical" evidence="1">
    <location>
        <begin position="12"/>
        <end position="31"/>
    </location>
</feature>
<name>A0A3N9TZ65_9VIBR</name>
<reference evidence="2 3" key="1">
    <citation type="submission" date="2018-11" db="EMBL/GenBank/DDBJ databases">
        <title>Vibrio LJC006 sp. nov., isolated from seawater during the bloom of the enteromorpha.</title>
        <authorList>
            <person name="Liang J."/>
        </authorList>
    </citation>
    <scope>NUCLEOTIDE SEQUENCE [LARGE SCALE GENOMIC DNA]</scope>
    <source>
        <strain evidence="2 3">LJC006</strain>
    </source>
</reference>
<gene>
    <name evidence="2" type="ORF">EES38_16190</name>
</gene>